<keyword evidence="2" id="KW-1185">Reference proteome</keyword>
<dbReference type="EMBL" id="KQ983106">
    <property type="protein sequence ID" value="KYQ47417.1"/>
    <property type="molecule type" value="Genomic_DNA"/>
</dbReference>
<evidence type="ECO:0000313" key="2">
    <source>
        <dbReference type="Proteomes" id="UP000075809"/>
    </source>
</evidence>
<accession>A0A151WHX2</accession>
<name>A0A151WHX2_9HYME</name>
<evidence type="ECO:0000313" key="1">
    <source>
        <dbReference type="EMBL" id="KYQ47417.1"/>
    </source>
</evidence>
<proteinExistence type="predicted"/>
<organism evidence="1 2">
    <name type="scientific">Mycetomoellerius zeteki</name>
    <dbReference type="NCBI Taxonomy" id="64791"/>
    <lineage>
        <taxon>Eukaryota</taxon>
        <taxon>Metazoa</taxon>
        <taxon>Ecdysozoa</taxon>
        <taxon>Arthropoda</taxon>
        <taxon>Hexapoda</taxon>
        <taxon>Insecta</taxon>
        <taxon>Pterygota</taxon>
        <taxon>Neoptera</taxon>
        <taxon>Endopterygota</taxon>
        <taxon>Hymenoptera</taxon>
        <taxon>Apocrita</taxon>
        <taxon>Aculeata</taxon>
        <taxon>Formicoidea</taxon>
        <taxon>Formicidae</taxon>
        <taxon>Myrmicinae</taxon>
        <taxon>Mycetomoellerius</taxon>
    </lineage>
</organism>
<gene>
    <name evidence="1" type="ORF">ALC60_13538</name>
</gene>
<protein>
    <submittedName>
        <fullName evidence="1">Uncharacterized protein</fullName>
    </submittedName>
</protein>
<reference evidence="1 2" key="1">
    <citation type="submission" date="2015-09" db="EMBL/GenBank/DDBJ databases">
        <title>Trachymyrmex zeteki WGS genome.</title>
        <authorList>
            <person name="Nygaard S."/>
            <person name="Hu H."/>
            <person name="Boomsma J."/>
            <person name="Zhang G."/>
        </authorList>
    </citation>
    <scope>NUCLEOTIDE SEQUENCE [LARGE SCALE GENOMIC DNA]</scope>
    <source>
        <strain evidence="1">Tzet28-1</strain>
        <tissue evidence="1">Whole body</tissue>
    </source>
</reference>
<dbReference type="Proteomes" id="UP000075809">
    <property type="component" value="Unassembled WGS sequence"/>
</dbReference>
<dbReference type="AlphaFoldDB" id="A0A151WHX2"/>
<sequence>RQPESSGVHKRGVIIYSAPERSTEPLLVEPRFRREQKGASDLNFEEGFSIFKKQTSTFFFINRV</sequence>
<feature type="non-terminal residue" evidence="1">
    <location>
        <position position="1"/>
    </location>
</feature>